<dbReference type="AlphaFoldDB" id="A0A2G8KQ78"/>
<organism evidence="2 3">
    <name type="scientific">Stichopus japonicus</name>
    <name type="common">Sea cucumber</name>
    <dbReference type="NCBI Taxonomy" id="307972"/>
    <lineage>
        <taxon>Eukaryota</taxon>
        <taxon>Metazoa</taxon>
        <taxon>Echinodermata</taxon>
        <taxon>Eleutherozoa</taxon>
        <taxon>Echinozoa</taxon>
        <taxon>Holothuroidea</taxon>
        <taxon>Aspidochirotacea</taxon>
        <taxon>Aspidochirotida</taxon>
        <taxon>Stichopodidae</taxon>
        <taxon>Apostichopus</taxon>
    </lineage>
</organism>
<evidence type="ECO:0000313" key="2">
    <source>
        <dbReference type="EMBL" id="PIK50161.1"/>
    </source>
</evidence>
<evidence type="ECO:0000256" key="1">
    <source>
        <dbReference type="SAM" id="MobiDB-lite"/>
    </source>
</evidence>
<reference evidence="2 3" key="1">
    <citation type="journal article" date="2017" name="PLoS Biol.">
        <title>The sea cucumber genome provides insights into morphological evolution and visceral regeneration.</title>
        <authorList>
            <person name="Zhang X."/>
            <person name="Sun L."/>
            <person name="Yuan J."/>
            <person name="Sun Y."/>
            <person name="Gao Y."/>
            <person name="Zhang L."/>
            <person name="Li S."/>
            <person name="Dai H."/>
            <person name="Hamel J.F."/>
            <person name="Liu C."/>
            <person name="Yu Y."/>
            <person name="Liu S."/>
            <person name="Lin W."/>
            <person name="Guo K."/>
            <person name="Jin S."/>
            <person name="Xu P."/>
            <person name="Storey K.B."/>
            <person name="Huan P."/>
            <person name="Zhang T."/>
            <person name="Zhou Y."/>
            <person name="Zhang J."/>
            <person name="Lin C."/>
            <person name="Li X."/>
            <person name="Xing L."/>
            <person name="Huo D."/>
            <person name="Sun M."/>
            <person name="Wang L."/>
            <person name="Mercier A."/>
            <person name="Li F."/>
            <person name="Yang H."/>
            <person name="Xiang J."/>
        </authorList>
    </citation>
    <scope>NUCLEOTIDE SEQUENCE [LARGE SCALE GENOMIC DNA]</scope>
    <source>
        <strain evidence="2">Shaxun</strain>
        <tissue evidence="2">Muscle</tissue>
    </source>
</reference>
<dbReference type="EMBL" id="MRZV01000431">
    <property type="protein sequence ID" value="PIK50161.1"/>
    <property type="molecule type" value="Genomic_DNA"/>
</dbReference>
<gene>
    <name evidence="2" type="ORF">BSL78_12959</name>
</gene>
<proteinExistence type="predicted"/>
<accession>A0A2G8KQ78</accession>
<sequence length="68" mass="7649">MESEMESKWNLACRICKRMLKIFIVYCRDKKETPTDSGLSSSPNSSMASGDLREIEVSNAQDIEADVC</sequence>
<evidence type="ECO:0000313" key="3">
    <source>
        <dbReference type="Proteomes" id="UP000230750"/>
    </source>
</evidence>
<name>A0A2G8KQ78_STIJA</name>
<protein>
    <submittedName>
        <fullName evidence="2">Uncharacterized protein</fullName>
    </submittedName>
</protein>
<comment type="caution">
    <text evidence="2">The sequence shown here is derived from an EMBL/GenBank/DDBJ whole genome shotgun (WGS) entry which is preliminary data.</text>
</comment>
<keyword evidence="3" id="KW-1185">Reference proteome</keyword>
<feature type="compositionally biased region" description="Polar residues" evidence="1">
    <location>
        <begin position="35"/>
        <end position="48"/>
    </location>
</feature>
<dbReference type="Proteomes" id="UP000230750">
    <property type="component" value="Unassembled WGS sequence"/>
</dbReference>
<feature type="region of interest" description="Disordered" evidence="1">
    <location>
        <begin position="31"/>
        <end position="53"/>
    </location>
</feature>